<evidence type="ECO:0000313" key="5">
    <source>
        <dbReference type="EMBL" id="CAC27115.1"/>
    </source>
</evidence>
<dbReference type="PIR" id="E90101">
    <property type="entry name" value="E90101"/>
</dbReference>
<dbReference type="PIR" id="H90137">
    <property type="entry name" value="H90137"/>
</dbReference>
<keyword evidence="5" id="KW-0240">DNA-directed RNA polymerase</keyword>
<dbReference type="EMBL" id="AF083031">
    <property type="protein sequence ID" value="AAK39791.1"/>
    <property type="molecule type" value="Genomic_DNA"/>
</dbReference>
<dbReference type="GeneID" id="857429"/>
<dbReference type="AlphaFoldDB" id="Q9AQX7"/>
<evidence type="ECO:0000313" key="4">
    <source>
        <dbReference type="EMBL" id="AAK39942.1"/>
    </source>
</evidence>
<dbReference type="PIR" id="A99117">
    <property type="entry name" value="A99117"/>
</dbReference>
<keyword evidence="5" id="KW-0804">Transcription</keyword>
<dbReference type="RefSeq" id="XP_001713649.1">
    <property type="nucleotide sequence ID" value="XM_001713597.1"/>
</dbReference>
<dbReference type="RefSeq" id="XP_001713491.1">
    <property type="nucleotide sequence ID" value="XM_001713439.1"/>
</dbReference>
<dbReference type="RefSeq" id="XP_001713489.1">
    <property type="nucleotide sequence ID" value="XM_001713437.1"/>
</dbReference>
<dbReference type="RefSeq" id="XP_001713331.1">
    <property type="nucleotide sequence ID" value="XM_001713279.1"/>
</dbReference>
<evidence type="ECO:0000256" key="1">
    <source>
        <dbReference type="SAM" id="MobiDB-lite"/>
    </source>
</evidence>
<organism evidence="5 6">
    <name type="scientific">Guillardia theta</name>
    <name type="common">Cryptophyte</name>
    <name type="synonym">Cryptomonas phi</name>
    <dbReference type="NCBI Taxonomy" id="55529"/>
    <lineage>
        <taxon>Eukaryota</taxon>
        <taxon>Cryptophyceae</taxon>
        <taxon>Pyrenomonadales</taxon>
        <taxon>Geminigeraceae</taxon>
        <taxon>Guillardia</taxon>
    </lineage>
</organism>
<dbReference type="PIR" id="D90082">
    <property type="entry name" value="D90082"/>
</dbReference>
<geneLocation type="nucleomorph" evidence="2"/>
<feature type="compositionally biased region" description="Polar residues" evidence="1">
    <location>
        <begin position="56"/>
        <end position="65"/>
    </location>
</feature>
<proteinExistence type="predicted"/>
<dbReference type="EMBL" id="AJ010592">
    <property type="protein sequence ID" value="CAC26975.1"/>
    <property type="molecule type" value="Genomic_DNA"/>
</dbReference>
<protein>
    <submittedName>
        <fullName evidence="5">Uncharacterized protein</fullName>
    </submittedName>
</protein>
<dbReference type="PIR" id="D90118">
    <property type="entry name" value="D90118"/>
</dbReference>
<dbReference type="Proteomes" id="UP000242167">
    <property type="component" value="Nucleomorph 1"/>
</dbReference>
<feature type="region of interest" description="Disordered" evidence="1">
    <location>
        <begin position="28"/>
        <end position="65"/>
    </location>
</feature>
<dbReference type="GeneID" id="857431"/>
<evidence type="ECO:0000313" key="2">
    <source>
        <dbReference type="EMBL" id="AAK39791.1"/>
    </source>
</evidence>
<sequence>MTDRHPSCHPYSPVFNFYQEKKEMFTHSSAKQVTRMPDSKERSKTHLSQHPEESLDQFTITKGQN</sequence>
<dbReference type="GeneID" id="857274"/>
<evidence type="ECO:0000313" key="3">
    <source>
        <dbReference type="EMBL" id="AAK39793.1"/>
    </source>
</evidence>
<dbReference type="Proteomes" id="UP000242167">
    <property type="component" value="Nucleomorph 2"/>
</dbReference>
<dbReference type="EMBL" id="AF083031">
    <property type="protein sequence ID" value="AAK39793.1"/>
    <property type="molecule type" value="Genomic_DNA"/>
</dbReference>
<evidence type="ECO:0000313" key="6">
    <source>
        <dbReference type="Proteomes" id="UP000242167"/>
    </source>
</evidence>
<reference evidence="5 6" key="3">
    <citation type="journal article" date="2001" name="Nature">
        <title>The highly reduced genome of an enslaved algal nucleus.</title>
        <authorList>
            <person name="Douglas S."/>
            <person name="Zauner S."/>
            <person name="Fraunholz M."/>
            <person name="Beaton M."/>
            <person name="Penny S."/>
            <person name="Deng L."/>
            <person name="Wu X."/>
            <person name="Reith M."/>
            <person name="Cavalier-Smith T."/>
            <person name="Maier U."/>
        </authorList>
    </citation>
    <scope>NUCLEOTIDE SEQUENCE [LARGE SCALE GENOMIC DNA]</scope>
</reference>
<dbReference type="Proteomes" id="UP000242167">
    <property type="component" value="Nucleomorph 3"/>
</dbReference>
<dbReference type="EMBL" id="AF165818">
    <property type="protein sequence ID" value="AAK39942.1"/>
    <property type="molecule type" value="Genomic_DNA"/>
</dbReference>
<dbReference type="EMBL" id="AF165818">
    <property type="protein sequence ID" value="AAK39944.1"/>
    <property type="molecule type" value="Genomic_DNA"/>
</dbReference>
<dbReference type="EMBL" id="AJ010592">
    <property type="protein sequence ID" value="CAC27115.1"/>
    <property type="molecule type" value="Genomic_DNA"/>
</dbReference>
<keyword evidence="2" id="KW-0542">Nucleomorph</keyword>
<gene>
    <name evidence="2" type="primary">orf65</name>
    <name evidence="3" type="synonym">orf65b</name>
</gene>
<feature type="compositionally biased region" description="Basic and acidic residues" evidence="1">
    <location>
        <begin position="37"/>
        <end position="53"/>
    </location>
</feature>
<dbReference type="GeneID" id="857272"/>
<dbReference type="GO" id="GO:0000428">
    <property type="term" value="C:DNA-directed RNA polymerase complex"/>
    <property type="evidence" value="ECO:0007669"/>
    <property type="project" value="UniProtKB-KW"/>
</dbReference>
<dbReference type="RefSeq" id="XP_001713176.1">
    <property type="nucleotide sequence ID" value="XM_001713124.1"/>
</dbReference>
<reference evidence="5" key="2">
    <citation type="journal article" date="2000" name="Proc. Natl. Acad. Sci. U.S.A.">
        <title>Chloroplast protein and centrosomal genes, a tRNA intron, and odd telomeres in an unusually compact eukaryotic genome, the cryptomonad nucleomorph.</title>
        <authorList>
            <person name="Zauner S."/>
            <person name="Fraunholz M."/>
            <person name="Wastl J."/>
            <person name="Penny S."/>
            <person name="Beaton M."/>
            <person name="Cavalier-Smith T."/>
            <person name="Maier U.G."/>
            <person name="Douglas S."/>
        </authorList>
    </citation>
    <scope>NUCLEOTIDE SEQUENCE</scope>
</reference>
<name>Q9AQX7_GUITH</name>
<reference evidence="4" key="1">
    <citation type="submission" date="1999-07" db="EMBL/GenBank/DDBJ databases">
        <authorList>
            <person name="Douglas S.E."/>
            <person name="Penny S.L."/>
        </authorList>
    </citation>
    <scope>NUCLEOTIDE SEQUENCE</scope>
</reference>
<accession>Q9AQX7</accession>
<dbReference type="RefSeq" id="XP_001713647.1">
    <property type="nucleotide sequence ID" value="XM_001713595.1"/>
</dbReference>